<dbReference type="Proteomes" id="UP000187203">
    <property type="component" value="Unassembled WGS sequence"/>
</dbReference>
<evidence type="ECO:0000256" key="1">
    <source>
        <dbReference type="SAM" id="MobiDB-lite"/>
    </source>
</evidence>
<proteinExistence type="predicted"/>
<evidence type="ECO:0000313" key="3">
    <source>
        <dbReference type="Proteomes" id="UP000187203"/>
    </source>
</evidence>
<feature type="region of interest" description="Disordered" evidence="1">
    <location>
        <begin position="29"/>
        <end position="59"/>
    </location>
</feature>
<gene>
    <name evidence="2" type="ORF">COLO4_02396</name>
</gene>
<keyword evidence="3" id="KW-1185">Reference proteome</keyword>
<protein>
    <submittedName>
        <fullName evidence="2">Uncharacterized protein</fullName>
    </submittedName>
</protein>
<reference evidence="3" key="1">
    <citation type="submission" date="2013-09" db="EMBL/GenBank/DDBJ databases">
        <title>Corchorus olitorius genome sequencing.</title>
        <authorList>
            <person name="Alam M."/>
            <person name="Haque M.S."/>
            <person name="Islam M.S."/>
            <person name="Emdad E.M."/>
            <person name="Islam M.M."/>
            <person name="Ahmed B."/>
            <person name="Halim A."/>
            <person name="Hossen Q.M.M."/>
            <person name="Hossain M.Z."/>
            <person name="Ahmed R."/>
            <person name="Khan M.M."/>
            <person name="Islam R."/>
            <person name="Rashid M.M."/>
            <person name="Khan S.A."/>
            <person name="Rahman M.S."/>
            <person name="Alam M."/>
            <person name="Yahiya A.S."/>
            <person name="Khan M.S."/>
            <person name="Azam M.S."/>
            <person name="Haque T."/>
            <person name="Lashkar M.Z.H."/>
            <person name="Akhand A.I."/>
            <person name="Morshed G."/>
            <person name="Roy S."/>
            <person name="Uddin K.S."/>
            <person name="Rabeya T."/>
            <person name="Hossain A.S."/>
            <person name="Chowdhury A."/>
            <person name="Snigdha A.R."/>
            <person name="Mortoza M.S."/>
            <person name="Matin S.A."/>
            <person name="Hoque S.M.E."/>
            <person name="Islam M.K."/>
            <person name="Roy D.K."/>
            <person name="Haider R."/>
            <person name="Moosa M.M."/>
            <person name="Elias S.M."/>
            <person name="Hasan A.M."/>
            <person name="Jahan S."/>
            <person name="Shafiuddin M."/>
            <person name="Mahmood N."/>
            <person name="Shommy N.S."/>
        </authorList>
    </citation>
    <scope>NUCLEOTIDE SEQUENCE [LARGE SCALE GENOMIC DNA]</scope>
    <source>
        <strain evidence="3">cv. O-4</strain>
    </source>
</reference>
<comment type="caution">
    <text evidence="2">The sequence shown here is derived from an EMBL/GenBank/DDBJ whole genome shotgun (WGS) entry which is preliminary data.</text>
</comment>
<sequence>MTPMRVPKMLPLPPINEAPPMAAAAIASSSQRLPMVGSAAPRRPIRIRDASEASTPEIT</sequence>
<evidence type="ECO:0000313" key="2">
    <source>
        <dbReference type="EMBL" id="OMP13032.1"/>
    </source>
</evidence>
<dbReference type="AlphaFoldDB" id="A0A1R3L104"/>
<name>A0A1R3L104_9ROSI</name>
<dbReference type="EMBL" id="AWUE01005332">
    <property type="protein sequence ID" value="OMP13032.1"/>
    <property type="molecule type" value="Genomic_DNA"/>
</dbReference>
<accession>A0A1R3L104</accession>
<organism evidence="2 3">
    <name type="scientific">Corchorus olitorius</name>
    <dbReference type="NCBI Taxonomy" id="93759"/>
    <lineage>
        <taxon>Eukaryota</taxon>
        <taxon>Viridiplantae</taxon>
        <taxon>Streptophyta</taxon>
        <taxon>Embryophyta</taxon>
        <taxon>Tracheophyta</taxon>
        <taxon>Spermatophyta</taxon>
        <taxon>Magnoliopsida</taxon>
        <taxon>eudicotyledons</taxon>
        <taxon>Gunneridae</taxon>
        <taxon>Pentapetalae</taxon>
        <taxon>rosids</taxon>
        <taxon>malvids</taxon>
        <taxon>Malvales</taxon>
        <taxon>Malvaceae</taxon>
        <taxon>Grewioideae</taxon>
        <taxon>Apeibeae</taxon>
        <taxon>Corchorus</taxon>
    </lineage>
</organism>